<protein>
    <submittedName>
        <fullName evidence="1">Chromatin protein Cren7</fullName>
    </submittedName>
</protein>
<proteinExistence type="predicted"/>
<comment type="caution">
    <text evidence="1">The sequence shown here is derived from an EMBL/GenBank/DDBJ whole genome shotgun (WGS) entry which is preliminary data.</text>
</comment>
<dbReference type="EMBL" id="DSJT01000023">
    <property type="protein sequence ID" value="HEF87595.1"/>
    <property type="molecule type" value="Genomic_DNA"/>
</dbReference>
<name>A0A7C2BKV7_9CREN</name>
<sequence>MLSGSRKESGLKCPRCGSNSIEIVKSWQLVAPIPDAQGRITVTMMGVVKCGNCGYKWKTTISKIKVGGKSVEIEGGSSKKVLESESEEREVKEIVLDISDILNEKD</sequence>
<gene>
    <name evidence="1" type="ORF">ENP55_04780</name>
</gene>
<accession>A0A7C2BKV7</accession>
<reference evidence="1" key="1">
    <citation type="journal article" date="2020" name="mSystems">
        <title>Genome- and Community-Level Interaction Insights into Carbon Utilization and Element Cycling Functions of Hydrothermarchaeota in Hydrothermal Sediment.</title>
        <authorList>
            <person name="Zhou Z."/>
            <person name="Liu Y."/>
            <person name="Xu W."/>
            <person name="Pan J."/>
            <person name="Luo Z.H."/>
            <person name="Li M."/>
        </authorList>
    </citation>
    <scope>NUCLEOTIDE SEQUENCE [LARGE SCALE GENOMIC DNA]</scope>
    <source>
        <strain evidence="1">SpSt-23</strain>
    </source>
</reference>
<evidence type="ECO:0000313" key="1">
    <source>
        <dbReference type="EMBL" id="HEF87595.1"/>
    </source>
</evidence>
<dbReference type="AlphaFoldDB" id="A0A7C2BKV7"/>
<organism evidence="1">
    <name type="scientific">Thermosphaera aggregans</name>
    <dbReference type="NCBI Taxonomy" id="54254"/>
    <lineage>
        <taxon>Archaea</taxon>
        <taxon>Thermoproteota</taxon>
        <taxon>Thermoprotei</taxon>
        <taxon>Desulfurococcales</taxon>
        <taxon>Desulfurococcaceae</taxon>
        <taxon>Thermosphaera</taxon>
    </lineage>
</organism>